<dbReference type="AlphaFoldDB" id="A0A9D2P3B8"/>
<evidence type="ECO:0000313" key="3">
    <source>
        <dbReference type="Proteomes" id="UP000823882"/>
    </source>
</evidence>
<dbReference type="Proteomes" id="UP000823882">
    <property type="component" value="Unassembled WGS sequence"/>
</dbReference>
<gene>
    <name evidence="2" type="ORF">H9701_10120</name>
</gene>
<organism evidence="2 3">
    <name type="scientific">Candidatus Intestinimonas pullistercoris</name>
    <dbReference type="NCBI Taxonomy" id="2838623"/>
    <lineage>
        <taxon>Bacteria</taxon>
        <taxon>Bacillati</taxon>
        <taxon>Bacillota</taxon>
        <taxon>Clostridia</taxon>
        <taxon>Eubacteriales</taxon>
        <taxon>Intestinimonas</taxon>
    </lineage>
</organism>
<evidence type="ECO:0000313" key="2">
    <source>
        <dbReference type="EMBL" id="HJC41889.1"/>
    </source>
</evidence>
<feature type="transmembrane region" description="Helical" evidence="1">
    <location>
        <begin position="113"/>
        <end position="140"/>
    </location>
</feature>
<reference evidence="2" key="2">
    <citation type="submission" date="2021-04" db="EMBL/GenBank/DDBJ databases">
        <authorList>
            <person name="Gilroy R."/>
        </authorList>
    </citation>
    <scope>NUCLEOTIDE SEQUENCE</scope>
    <source>
        <strain evidence="2">CHK186-1790</strain>
    </source>
</reference>
<keyword evidence="1" id="KW-0812">Transmembrane</keyword>
<accession>A0A9D2P3B8</accession>
<protein>
    <submittedName>
        <fullName evidence="2">Uncharacterized protein</fullName>
    </submittedName>
</protein>
<name>A0A9D2P3B8_9FIRM</name>
<comment type="caution">
    <text evidence="2">The sequence shown here is derived from an EMBL/GenBank/DDBJ whole genome shotgun (WGS) entry which is preliminary data.</text>
</comment>
<keyword evidence="1" id="KW-1133">Transmembrane helix</keyword>
<evidence type="ECO:0000256" key="1">
    <source>
        <dbReference type="SAM" id="Phobius"/>
    </source>
</evidence>
<keyword evidence="1" id="KW-0472">Membrane</keyword>
<proteinExistence type="predicted"/>
<reference evidence="2" key="1">
    <citation type="journal article" date="2021" name="PeerJ">
        <title>Extensive microbial diversity within the chicken gut microbiome revealed by metagenomics and culture.</title>
        <authorList>
            <person name="Gilroy R."/>
            <person name="Ravi A."/>
            <person name="Getino M."/>
            <person name="Pursley I."/>
            <person name="Horton D.L."/>
            <person name="Alikhan N.F."/>
            <person name="Baker D."/>
            <person name="Gharbi K."/>
            <person name="Hall N."/>
            <person name="Watson M."/>
            <person name="Adriaenssens E.M."/>
            <person name="Foster-Nyarko E."/>
            <person name="Jarju S."/>
            <person name="Secka A."/>
            <person name="Antonio M."/>
            <person name="Oren A."/>
            <person name="Chaudhuri R.R."/>
            <person name="La Ragione R."/>
            <person name="Hildebrand F."/>
            <person name="Pallen M.J."/>
        </authorList>
    </citation>
    <scope>NUCLEOTIDE SEQUENCE</scope>
    <source>
        <strain evidence="2">CHK186-1790</strain>
    </source>
</reference>
<sequence length="153" mass="15652">MTNDGYVGGLPERYIPPEPRFQEQPRARRWPVWLVVLAICAAPFTIPLGAGILAVLAGLAVGAIALLAGLALGVVTLLGGIGAGGVVCILGGVAGSLWGLWNLVTLDLGRALYYLGSGAVASLVGALMLAICAGTVYLAVRAFAWLRGRRGGN</sequence>
<dbReference type="EMBL" id="DWWJ01000189">
    <property type="protein sequence ID" value="HJC41889.1"/>
    <property type="molecule type" value="Genomic_DNA"/>
</dbReference>
<feature type="transmembrane region" description="Helical" evidence="1">
    <location>
        <begin position="52"/>
        <end position="74"/>
    </location>
</feature>
<feature type="transmembrane region" description="Helical" evidence="1">
    <location>
        <begin position="30"/>
        <end position="46"/>
    </location>
</feature>
<feature type="transmembrane region" description="Helical" evidence="1">
    <location>
        <begin position="81"/>
        <end position="101"/>
    </location>
</feature>